<evidence type="ECO:0000313" key="2">
    <source>
        <dbReference type="Proteomes" id="UP000887574"/>
    </source>
</evidence>
<keyword evidence="1" id="KW-0472">Membrane</keyword>
<dbReference type="PANTHER" id="PTHR37433:SF6">
    <property type="entry name" value="ACTIVIN_RECP DOMAIN-CONTAINING PROTEIN"/>
    <property type="match status" value="1"/>
</dbReference>
<feature type="transmembrane region" description="Helical" evidence="1">
    <location>
        <begin position="279"/>
        <end position="301"/>
    </location>
</feature>
<reference evidence="3" key="1">
    <citation type="submission" date="2022-11" db="UniProtKB">
        <authorList>
            <consortium name="WormBaseParasite"/>
        </authorList>
    </citation>
    <scope>IDENTIFICATION</scope>
</reference>
<organism evidence="2 3">
    <name type="scientific">Ditylenchus dipsaci</name>
    <dbReference type="NCBI Taxonomy" id="166011"/>
    <lineage>
        <taxon>Eukaryota</taxon>
        <taxon>Metazoa</taxon>
        <taxon>Ecdysozoa</taxon>
        <taxon>Nematoda</taxon>
        <taxon>Chromadorea</taxon>
        <taxon>Rhabditida</taxon>
        <taxon>Tylenchina</taxon>
        <taxon>Tylenchomorpha</taxon>
        <taxon>Sphaerularioidea</taxon>
        <taxon>Anguinidae</taxon>
        <taxon>Anguininae</taxon>
        <taxon>Ditylenchus</taxon>
    </lineage>
</organism>
<protein>
    <submittedName>
        <fullName evidence="3">Protein quiver</fullName>
    </submittedName>
</protein>
<keyword evidence="2" id="KW-1185">Reference proteome</keyword>
<evidence type="ECO:0000313" key="3">
    <source>
        <dbReference type="WBParaSite" id="jg14849"/>
    </source>
</evidence>
<dbReference type="AlphaFoldDB" id="A0A915D2G6"/>
<keyword evidence="1" id="KW-1133">Transmembrane helix</keyword>
<evidence type="ECO:0000256" key="1">
    <source>
        <dbReference type="SAM" id="Phobius"/>
    </source>
</evidence>
<name>A0A915D2G6_9BILA</name>
<keyword evidence="1" id="KW-0812">Transmembrane</keyword>
<accession>A0A915D2G6</accession>
<sequence>MGVCEADFCFIEKKPTELSGIYRITKGCVKKPARTRSNLIGCDYDHYANHIQCICRGQWCHEISVTGNGNQKSGCGYGPPSLPYFYRGPELLFHRAKTCVTISRGNGIPHKYCICNTHLCNDYSRANTLPYFTGLGHKSRSIASSSSSGSYGHNRYAAMYECTNCDVTAEDIAVTSSCKQNRCTGHFCVYATQRIFASSAGGGTSGPRAISGQHNAPIIHVKQGCINVTDNSHIQLGCSHKWMNNEEEELYCACAGDNCNENLQSVSAASHLNSLNSKLIVLTFATLIMPFIVAFPSDLLYG</sequence>
<proteinExistence type="predicted"/>
<dbReference type="Proteomes" id="UP000887574">
    <property type="component" value="Unplaced"/>
</dbReference>
<dbReference type="WBParaSite" id="jg14849">
    <property type="protein sequence ID" value="jg14849"/>
    <property type="gene ID" value="jg14849"/>
</dbReference>
<dbReference type="PANTHER" id="PTHR37433">
    <property type="entry name" value="PROTEIN CBG25136-RELATED"/>
    <property type="match status" value="1"/>
</dbReference>